<reference evidence="1" key="1">
    <citation type="submission" date="2018-02" db="EMBL/GenBank/DDBJ databases">
        <title>Rhizophora mucronata_Transcriptome.</title>
        <authorList>
            <person name="Meera S.P."/>
            <person name="Sreeshan A."/>
            <person name="Augustine A."/>
        </authorList>
    </citation>
    <scope>NUCLEOTIDE SEQUENCE</scope>
    <source>
        <tissue evidence="1">Leaf</tissue>
    </source>
</reference>
<protein>
    <submittedName>
        <fullName evidence="1">V-type proton ATPase catalytic subunit A</fullName>
    </submittedName>
</protein>
<dbReference type="AlphaFoldDB" id="A0A2P2QF39"/>
<proteinExistence type="predicted"/>
<accession>A0A2P2QF39</accession>
<evidence type="ECO:0000313" key="1">
    <source>
        <dbReference type="EMBL" id="MBX65556.1"/>
    </source>
</evidence>
<name>A0A2P2QF39_RHIMU</name>
<dbReference type="EMBL" id="GGEC01085072">
    <property type="protein sequence ID" value="MBX65556.1"/>
    <property type="molecule type" value="Transcribed_RNA"/>
</dbReference>
<organism evidence="1">
    <name type="scientific">Rhizophora mucronata</name>
    <name type="common">Asiatic mangrove</name>
    <dbReference type="NCBI Taxonomy" id="61149"/>
    <lineage>
        <taxon>Eukaryota</taxon>
        <taxon>Viridiplantae</taxon>
        <taxon>Streptophyta</taxon>
        <taxon>Embryophyta</taxon>
        <taxon>Tracheophyta</taxon>
        <taxon>Spermatophyta</taxon>
        <taxon>Magnoliopsida</taxon>
        <taxon>eudicotyledons</taxon>
        <taxon>Gunneridae</taxon>
        <taxon>Pentapetalae</taxon>
        <taxon>rosids</taxon>
        <taxon>fabids</taxon>
        <taxon>Malpighiales</taxon>
        <taxon>Rhizophoraceae</taxon>
        <taxon>Rhizophora</taxon>
    </lineage>
</organism>
<sequence length="30" mass="3366">MLAPLPSPSLIFFHSLSSPLFGAVKFWFLD</sequence>